<feature type="region of interest" description="Disordered" evidence="5">
    <location>
        <begin position="136"/>
        <end position="158"/>
    </location>
</feature>
<evidence type="ECO:0000313" key="7">
    <source>
        <dbReference type="EMBL" id="TQV73632.1"/>
    </source>
</evidence>
<feature type="domain" description="GGDEF" evidence="6">
    <location>
        <begin position="400"/>
        <end position="532"/>
    </location>
</feature>
<dbReference type="InterPro" id="IPR050469">
    <property type="entry name" value="Diguanylate_Cyclase"/>
</dbReference>
<dbReference type="PANTHER" id="PTHR45138:SF9">
    <property type="entry name" value="DIGUANYLATE CYCLASE DGCM-RELATED"/>
    <property type="match status" value="1"/>
</dbReference>
<dbReference type="PANTHER" id="PTHR45138">
    <property type="entry name" value="REGULATORY COMPONENTS OF SENSORY TRANSDUCTION SYSTEM"/>
    <property type="match status" value="1"/>
</dbReference>
<dbReference type="CDD" id="cd01949">
    <property type="entry name" value="GGDEF"/>
    <property type="match status" value="1"/>
</dbReference>
<feature type="coiled-coil region" evidence="4">
    <location>
        <begin position="328"/>
        <end position="369"/>
    </location>
</feature>
<dbReference type="PROSITE" id="PS50887">
    <property type="entry name" value="GGDEF"/>
    <property type="match status" value="1"/>
</dbReference>
<keyword evidence="8" id="KW-1185">Reference proteome</keyword>
<dbReference type="EC" id="2.7.7.65" evidence="2"/>
<dbReference type="AlphaFoldDB" id="A0A545T8T6"/>
<evidence type="ECO:0000256" key="3">
    <source>
        <dbReference type="ARBA" id="ARBA00034247"/>
    </source>
</evidence>
<dbReference type="OrthoDB" id="9812260at2"/>
<dbReference type="SUPFAM" id="SSF55073">
    <property type="entry name" value="Nucleotide cyclase"/>
    <property type="match status" value="1"/>
</dbReference>
<proteinExistence type="predicted"/>
<keyword evidence="4" id="KW-0175">Coiled coil</keyword>
<evidence type="ECO:0000313" key="8">
    <source>
        <dbReference type="Proteomes" id="UP000317839"/>
    </source>
</evidence>
<gene>
    <name evidence="7" type="ORF">FLL45_12215</name>
</gene>
<dbReference type="FunFam" id="3.30.70.270:FF:000001">
    <property type="entry name" value="Diguanylate cyclase domain protein"/>
    <property type="match status" value="1"/>
</dbReference>
<dbReference type="RefSeq" id="WP_142942340.1">
    <property type="nucleotide sequence ID" value="NZ_VIKR01000003.1"/>
</dbReference>
<protein>
    <recommendedName>
        <fullName evidence="2">diguanylate cyclase</fullName>
        <ecNumber evidence="2">2.7.7.65</ecNumber>
    </recommendedName>
</protein>
<comment type="cofactor">
    <cofactor evidence="1">
        <name>Mg(2+)</name>
        <dbReference type="ChEBI" id="CHEBI:18420"/>
    </cofactor>
</comment>
<dbReference type="EMBL" id="VIKR01000003">
    <property type="protein sequence ID" value="TQV73632.1"/>
    <property type="molecule type" value="Genomic_DNA"/>
</dbReference>
<evidence type="ECO:0000256" key="4">
    <source>
        <dbReference type="SAM" id="Coils"/>
    </source>
</evidence>
<evidence type="ECO:0000256" key="1">
    <source>
        <dbReference type="ARBA" id="ARBA00001946"/>
    </source>
</evidence>
<evidence type="ECO:0000256" key="2">
    <source>
        <dbReference type="ARBA" id="ARBA00012528"/>
    </source>
</evidence>
<evidence type="ECO:0000256" key="5">
    <source>
        <dbReference type="SAM" id="MobiDB-lite"/>
    </source>
</evidence>
<dbReference type="InterPro" id="IPR043128">
    <property type="entry name" value="Rev_trsase/Diguanyl_cyclase"/>
</dbReference>
<comment type="catalytic activity">
    <reaction evidence="3">
        <text>2 GTP = 3',3'-c-di-GMP + 2 diphosphate</text>
        <dbReference type="Rhea" id="RHEA:24898"/>
        <dbReference type="ChEBI" id="CHEBI:33019"/>
        <dbReference type="ChEBI" id="CHEBI:37565"/>
        <dbReference type="ChEBI" id="CHEBI:58805"/>
        <dbReference type="EC" id="2.7.7.65"/>
    </reaction>
</comment>
<dbReference type="SMART" id="SM00267">
    <property type="entry name" value="GGDEF"/>
    <property type="match status" value="1"/>
</dbReference>
<comment type="caution">
    <text evidence="7">The sequence shown here is derived from an EMBL/GenBank/DDBJ whole genome shotgun (WGS) entry which is preliminary data.</text>
</comment>
<accession>A0A545T8T6</accession>
<reference evidence="7 8" key="1">
    <citation type="submission" date="2019-06" db="EMBL/GenBank/DDBJ databases">
        <title>Draft genome of Aliikangiella marina GYP-15.</title>
        <authorList>
            <person name="Wang G."/>
        </authorList>
    </citation>
    <scope>NUCLEOTIDE SEQUENCE [LARGE SCALE GENOMIC DNA]</scope>
    <source>
        <strain evidence="7 8">GYP-15</strain>
    </source>
</reference>
<dbReference type="NCBIfam" id="TIGR00254">
    <property type="entry name" value="GGDEF"/>
    <property type="match status" value="1"/>
</dbReference>
<dbReference type="Pfam" id="PF00990">
    <property type="entry name" value="GGDEF"/>
    <property type="match status" value="1"/>
</dbReference>
<dbReference type="InterPro" id="IPR048516">
    <property type="entry name" value="DGCcoil"/>
</dbReference>
<sequence>MADPNVQEIENMQAELKRCISRVSFVGMGLSDELDSALSALRVAIKKDEDTEVIKSQIDTISNVLVSMEDKQEASKVEVAGITQDINALIENRKLPLPLKSALRKNDQPSSADQAITIARSMIEVIFDYLEKQSERSQKDQGNQAEENASSEDKPGLLSRLFGRKKESSEVTEPPVEKLTSAQNFQLPDELRESLQLLVDQLSALEIYTEVASKLTDQIGALYSVEQLIEMLELITNAFVEISTREHQQLENFLKSLNKRLDRMSGFVSRTIEFGKQVSSETKALDEKLQGNVSEIKQSVEASNSLGNAKDVLIQKIDQIVETVGHFRANQEANQEKLTKDIETLQEQLIATQDESTRLRDELAEQKARAQTDPLTNLPNRYYYNERLTQEYNRWRRYRGALTMVIGDIDYFKKINDEFGHDAGDQVLKSVAQYFMSTLRESDFVARFGGEEFIILLPETSLVDATKAMNKIRLGIKGLAIEYRGDKIPVAMSFGIAEFENHDTAKSVFDRADTALYRAKEKGRDQVCCQRAKTNN</sequence>
<name>A0A545T8T6_9GAMM</name>
<dbReference type="Pfam" id="PF20975">
    <property type="entry name" value="DGCcoil"/>
    <property type="match status" value="1"/>
</dbReference>
<organism evidence="7 8">
    <name type="scientific">Aliikangiella marina</name>
    <dbReference type="NCBI Taxonomy" id="1712262"/>
    <lineage>
        <taxon>Bacteria</taxon>
        <taxon>Pseudomonadati</taxon>
        <taxon>Pseudomonadota</taxon>
        <taxon>Gammaproteobacteria</taxon>
        <taxon>Oceanospirillales</taxon>
        <taxon>Pleioneaceae</taxon>
        <taxon>Aliikangiella</taxon>
    </lineage>
</organism>
<dbReference type="InterPro" id="IPR000160">
    <property type="entry name" value="GGDEF_dom"/>
</dbReference>
<dbReference type="Gene3D" id="3.30.70.270">
    <property type="match status" value="1"/>
</dbReference>
<evidence type="ECO:0000259" key="6">
    <source>
        <dbReference type="PROSITE" id="PS50887"/>
    </source>
</evidence>
<dbReference type="GO" id="GO:0052621">
    <property type="term" value="F:diguanylate cyclase activity"/>
    <property type="evidence" value="ECO:0007669"/>
    <property type="project" value="UniProtKB-EC"/>
</dbReference>
<dbReference type="InterPro" id="IPR029787">
    <property type="entry name" value="Nucleotide_cyclase"/>
</dbReference>
<dbReference type="Proteomes" id="UP000317839">
    <property type="component" value="Unassembled WGS sequence"/>
</dbReference>